<evidence type="ECO:0000313" key="4">
    <source>
        <dbReference type="EMBL" id="MBW4331155.1"/>
    </source>
</evidence>
<dbReference type="PROSITE" id="PS50113">
    <property type="entry name" value="PAC"/>
    <property type="match status" value="1"/>
</dbReference>
<dbReference type="SMART" id="SM00267">
    <property type="entry name" value="GGDEF"/>
    <property type="match status" value="1"/>
</dbReference>
<dbReference type="PROSITE" id="PS50883">
    <property type="entry name" value="EAL"/>
    <property type="match status" value="1"/>
</dbReference>
<dbReference type="CDD" id="cd01949">
    <property type="entry name" value="GGDEF"/>
    <property type="match status" value="1"/>
</dbReference>
<protein>
    <submittedName>
        <fullName evidence="4">EAL domain-containing protein</fullName>
    </submittedName>
</protein>
<name>A0ABS6XNZ5_9SPHN</name>
<reference evidence="4 5" key="1">
    <citation type="submission" date="2021-07" db="EMBL/GenBank/DDBJ databases">
        <title>Stakelama flava sp. nov., a novel endophytic bacterium isolated from branch of Kandelia candel.</title>
        <authorList>
            <person name="Tuo L."/>
        </authorList>
    </citation>
    <scope>NUCLEOTIDE SEQUENCE [LARGE SCALE GENOMIC DNA]</scope>
    <source>
        <strain evidence="4 5">CBK3Z-3</strain>
    </source>
</reference>
<dbReference type="Proteomes" id="UP001197214">
    <property type="component" value="Unassembled WGS sequence"/>
</dbReference>
<proteinExistence type="predicted"/>
<evidence type="ECO:0000259" key="3">
    <source>
        <dbReference type="PROSITE" id="PS50887"/>
    </source>
</evidence>
<keyword evidence="5" id="KW-1185">Reference proteome</keyword>
<evidence type="ECO:0000313" key="5">
    <source>
        <dbReference type="Proteomes" id="UP001197214"/>
    </source>
</evidence>
<dbReference type="Pfam" id="PF00990">
    <property type="entry name" value="GGDEF"/>
    <property type="match status" value="1"/>
</dbReference>
<dbReference type="PANTHER" id="PTHR44757">
    <property type="entry name" value="DIGUANYLATE CYCLASE DGCP"/>
    <property type="match status" value="1"/>
</dbReference>
<feature type="domain" description="GGDEF" evidence="3">
    <location>
        <begin position="190"/>
        <end position="323"/>
    </location>
</feature>
<dbReference type="PANTHER" id="PTHR44757:SF2">
    <property type="entry name" value="BIOFILM ARCHITECTURE MAINTENANCE PROTEIN MBAA"/>
    <property type="match status" value="1"/>
</dbReference>
<comment type="caution">
    <text evidence="4">The sequence shown here is derived from an EMBL/GenBank/DDBJ whole genome shotgun (WGS) entry which is preliminary data.</text>
</comment>
<dbReference type="InterPro" id="IPR000014">
    <property type="entry name" value="PAS"/>
</dbReference>
<organism evidence="4 5">
    <name type="scientific">Stakelama flava</name>
    <dbReference type="NCBI Taxonomy" id="2860338"/>
    <lineage>
        <taxon>Bacteria</taxon>
        <taxon>Pseudomonadati</taxon>
        <taxon>Pseudomonadota</taxon>
        <taxon>Alphaproteobacteria</taxon>
        <taxon>Sphingomonadales</taxon>
        <taxon>Sphingomonadaceae</taxon>
        <taxon>Stakelama</taxon>
    </lineage>
</organism>
<accession>A0ABS6XNZ5</accession>
<feature type="domain" description="PAC" evidence="1">
    <location>
        <begin position="108"/>
        <end position="159"/>
    </location>
</feature>
<dbReference type="InterPro" id="IPR009875">
    <property type="entry name" value="PilZ_domain"/>
</dbReference>
<dbReference type="InterPro" id="IPR000160">
    <property type="entry name" value="GGDEF_dom"/>
</dbReference>
<dbReference type="InterPro" id="IPR001633">
    <property type="entry name" value="EAL_dom"/>
</dbReference>
<dbReference type="EMBL" id="JAHWZX010000008">
    <property type="protein sequence ID" value="MBW4331155.1"/>
    <property type="molecule type" value="Genomic_DNA"/>
</dbReference>
<dbReference type="InterPro" id="IPR052155">
    <property type="entry name" value="Biofilm_reg_signaling"/>
</dbReference>
<evidence type="ECO:0000259" key="2">
    <source>
        <dbReference type="PROSITE" id="PS50883"/>
    </source>
</evidence>
<feature type="domain" description="EAL" evidence="2">
    <location>
        <begin position="332"/>
        <end position="583"/>
    </location>
</feature>
<dbReference type="CDD" id="cd00130">
    <property type="entry name" value="PAS"/>
    <property type="match status" value="1"/>
</dbReference>
<dbReference type="Pfam" id="PF00563">
    <property type="entry name" value="EAL"/>
    <property type="match status" value="1"/>
</dbReference>
<sequence length="689" mass="75580">MFSSASSLSRLTDVFRSGRGGTDEAWSREAERALLLVREFEAQGSGWFWQTDRTGKLVYLSEKVARLFDHPDRPALGSELTDLFQIDSENPDSARTLGFHLNSRTAFANYSVHAIGQAGERWWSISGRPVTDAMGRFLGFAGNGSDLSEQRRSEAEITRLALFDSLTGLANRQRMRLSLDQILSDQHSYRTTALLLLDLDRFKAVNDTLGHQSGDALLNQVAQRLSRSVGDDGLVGRLGGDEFQVILPNEGNRDRISTLARRIIDSLSQPYSVSGSAITIGCSIGAAIAPDDGSDSETLIRNADLALYAAKGDGRGVHRFYLPEMLAGAQSRKQLEDDLREALRADQFHVVYQPVVSTEAAQIVGFEALLRWDHPKRGMISPVEFIPIAEDCGLIESIGEWVLRTACRDAANWPGNVRMAVNVSPIQFANPALPALVTNVLASTGLAPARLELEITESVFVEDSDAAEHRFRTLKALGVRLALDDFGTGYSSLGYLKKAPFDKIKIDQSFVRGAAVPGNRNAAIIRAIVMLADTLGMETTAEGLEVQDEIDLIRDLGCSHIQGYVYGKPMRAEEAARRLKEGGPLQPSGYRISRSPRVRMLRWARLSIGGEAGDVRIRNISRTGAMVDGIEFPDGAEGTDVLIELLENRMFPAKLRWAKDGRAGLQFEASFDLAQLSAQSAKRRIESEG</sequence>
<gene>
    <name evidence="4" type="ORF">KY084_09760</name>
</gene>
<dbReference type="RefSeq" id="WP_219238275.1">
    <property type="nucleotide sequence ID" value="NZ_JAHWZX010000008.1"/>
</dbReference>
<dbReference type="InterPro" id="IPR000700">
    <property type="entry name" value="PAS-assoc_C"/>
</dbReference>
<dbReference type="CDD" id="cd01948">
    <property type="entry name" value="EAL"/>
    <property type="match status" value="1"/>
</dbReference>
<dbReference type="Pfam" id="PF07238">
    <property type="entry name" value="PilZ"/>
    <property type="match status" value="1"/>
</dbReference>
<evidence type="ECO:0000259" key="1">
    <source>
        <dbReference type="PROSITE" id="PS50113"/>
    </source>
</evidence>
<dbReference type="NCBIfam" id="TIGR00254">
    <property type="entry name" value="GGDEF"/>
    <property type="match status" value="1"/>
</dbReference>
<dbReference type="PROSITE" id="PS50887">
    <property type="entry name" value="GGDEF"/>
    <property type="match status" value="1"/>
</dbReference>
<dbReference type="SMART" id="SM00052">
    <property type="entry name" value="EAL"/>
    <property type="match status" value="1"/>
</dbReference>